<dbReference type="RefSeq" id="WP_309726231.1">
    <property type="nucleotide sequence ID" value="NZ_JAVDQA010000001.1"/>
</dbReference>
<sequence length="284" mass="33783">MRRLFLVSFFLFISSSFVFAQDTILFYVKNSQQEFIKNYKIKFNFYQKGDSLTYYSNKKADIYLPSQLYKKADSIKASYSFYEIKLTEENFANNTIYLNQDLAIDEVVLSVKEKEQHQIGPHKTPFFFNNLGFYCDCQILISFKNNQINDFKNIKGMRFAFKNGFPFNISGGKRIEVLLIGFNTYSVIPKKNNLLTERIIYKIPKKFGKWENVDLSDKVKPNLEEYEYIAFGFKVIDWGIRVKMDHKKNHPNLYLLHEDYYNEGMYDIDQDLETLPLMQLIYEQ</sequence>
<dbReference type="Proteomes" id="UP001257659">
    <property type="component" value="Unassembled WGS sequence"/>
</dbReference>
<reference evidence="2 3" key="1">
    <citation type="submission" date="2023-07" db="EMBL/GenBank/DDBJ databases">
        <title>Genomic Encyclopedia of Type Strains, Phase IV (KMG-IV): sequencing the most valuable type-strain genomes for metagenomic binning, comparative biology and taxonomic classification.</title>
        <authorList>
            <person name="Goeker M."/>
        </authorList>
    </citation>
    <scope>NUCLEOTIDE SEQUENCE [LARGE SCALE GENOMIC DNA]</scope>
    <source>
        <strain evidence="2 3">DSM 102814</strain>
    </source>
</reference>
<evidence type="ECO:0000313" key="2">
    <source>
        <dbReference type="EMBL" id="MDR6299493.1"/>
    </source>
</evidence>
<evidence type="ECO:0000256" key="1">
    <source>
        <dbReference type="SAM" id="SignalP"/>
    </source>
</evidence>
<gene>
    <name evidence="2" type="ORF">GGR31_000109</name>
</gene>
<proteinExistence type="predicted"/>
<comment type="caution">
    <text evidence="2">The sequence shown here is derived from an EMBL/GenBank/DDBJ whole genome shotgun (WGS) entry which is preliminary data.</text>
</comment>
<accession>A0ABU1K1M4</accession>
<evidence type="ECO:0000313" key="3">
    <source>
        <dbReference type="Proteomes" id="UP001257659"/>
    </source>
</evidence>
<name>A0ABU1K1M4_9FLAO</name>
<keyword evidence="1" id="KW-0732">Signal</keyword>
<organism evidence="2 3">
    <name type="scientific">Mesonia maritima</name>
    <dbReference type="NCBI Taxonomy" id="1793873"/>
    <lineage>
        <taxon>Bacteria</taxon>
        <taxon>Pseudomonadati</taxon>
        <taxon>Bacteroidota</taxon>
        <taxon>Flavobacteriia</taxon>
        <taxon>Flavobacteriales</taxon>
        <taxon>Flavobacteriaceae</taxon>
        <taxon>Mesonia</taxon>
    </lineage>
</organism>
<feature type="signal peptide" evidence="1">
    <location>
        <begin position="1"/>
        <end position="20"/>
    </location>
</feature>
<protein>
    <recommendedName>
        <fullName evidence="4">GLPGLI family protein</fullName>
    </recommendedName>
</protein>
<evidence type="ECO:0008006" key="4">
    <source>
        <dbReference type="Google" id="ProtNLM"/>
    </source>
</evidence>
<dbReference type="EMBL" id="JAVDQA010000001">
    <property type="protein sequence ID" value="MDR6299493.1"/>
    <property type="molecule type" value="Genomic_DNA"/>
</dbReference>
<feature type="chain" id="PRO_5045763374" description="GLPGLI family protein" evidence="1">
    <location>
        <begin position="21"/>
        <end position="284"/>
    </location>
</feature>
<keyword evidence="3" id="KW-1185">Reference proteome</keyword>